<feature type="non-terminal residue" evidence="1">
    <location>
        <position position="1"/>
    </location>
</feature>
<comment type="caution">
    <text evidence="1">The sequence shown here is derived from an EMBL/GenBank/DDBJ whole genome shotgun (WGS) entry which is preliminary data.</text>
</comment>
<evidence type="ECO:0000313" key="2">
    <source>
        <dbReference type="Proteomes" id="UP001341840"/>
    </source>
</evidence>
<accession>A0ABU6RML4</accession>
<organism evidence="1 2">
    <name type="scientific">Stylosanthes scabra</name>
    <dbReference type="NCBI Taxonomy" id="79078"/>
    <lineage>
        <taxon>Eukaryota</taxon>
        <taxon>Viridiplantae</taxon>
        <taxon>Streptophyta</taxon>
        <taxon>Embryophyta</taxon>
        <taxon>Tracheophyta</taxon>
        <taxon>Spermatophyta</taxon>
        <taxon>Magnoliopsida</taxon>
        <taxon>eudicotyledons</taxon>
        <taxon>Gunneridae</taxon>
        <taxon>Pentapetalae</taxon>
        <taxon>rosids</taxon>
        <taxon>fabids</taxon>
        <taxon>Fabales</taxon>
        <taxon>Fabaceae</taxon>
        <taxon>Papilionoideae</taxon>
        <taxon>50 kb inversion clade</taxon>
        <taxon>dalbergioids sensu lato</taxon>
        <taxon>Dalbergieae</taxon>
        <taxon>Pterocarpus clade</taxon>
        <taxon>Stylosanthes</taxon>
    </lineage>
</organism>
<reference evidence="1 2" key="1">
    <citation type="journal article" date="2023" name="Plants (Basel)">
        <title>Bridging the Gap: Combining Genomics and Transcriptomics Approaches to Understand Stylosanthes scabra, an Orphan Legume from the Brazilian Caatinga.</title>
        <authorList>
            <person name="Ferreira-Neto J.R.C."/>
            <person name="da Silva M.D."/>
            <person name="Binneck E."/>
            <person name="de Melo N.F."/>
            <person name="da Silva R.H."/>
            <person name="de Melo A.L.T.M."/>
            <person name="Pandolfi V."/>
            <person name="Bustamante F.O."/>
            <person name="Brasileiro-Vidal A.C."/>
            <person name="Benko-Iseppon A.M."/>
        </authorList>
    </citation>
    <scope>NUCLEOTIDE SEQUENCE [LARGE SCALE GENOMIC DNA]</scope>
    <source>
        <tissue evidence="1">Leaves</tissue>
    </source>
</reference>
<name>A0ABU6RML4_9FABA</name>
<gene>
    <name evidence="1" type="ORF">PIB30_064441</name>
</gene>
<dbReference type="EMBL" id="JASCZI010030836">
    <property type="protein sequence ID" value="MED6125013.1"/>
    <property type="molecule type" value="Genomic_DNA"/>
</dbReference>
<dbReference type="Proteomes" id="UP001341840">
    <property type="component" value="Unassembled WGS sequence"/>
</dbReference>
<proteinExistence type="predicted"/>
<protein>
    <submittedName>
        <fullName evidence="1">Uncharacterized protein</fullName>
    </submittedName>
</protein>
<keyword evidence="2" id="KW-1185">Reference proteome</keyword>
<evidence type="ECO:0000313" key="1">
    <source>
        <dbReference type="EMBL" id="MED6125013.1"/>
    </source>
</evidence>
<sequence length="112" mass="12350">TLGPLPEEPLPNFLLLRRSGTSFFFTVASAIAPDPVSALASRSHHCLPLLPVPPSKSRSPRLLPYAPLPRSPRSCRWSPLQATEPLLLELSFNAEGFSQLNVLRLIQLNELD</sequence>